<reference evidence="3" key="1">
    <citation type="submission" date="2025-08" db="UniProtKB">
        <authorList>
            <consortium name="RefSeq"/>
        </authorList>
    </citation>
    <scope>IDENTIFICATION</scope>
    <source>
        <tissue evidence="3">Testes</tissue>
    </source>
</reference>
<dbReference type="SUPFAM" id="SSF50911">
    <property type="entry name" value="Mannose 6-phosphate receptor domain"/>
    <property type="match status" value="1"/>
</dbReference>
<accession>A0ABM0LY63</accession>
<keyword evidence="1" id="KW-0732">Signal</keyword>
<feature type="chain" id="PRO_5045827512" evidence="1">
    <location>
        <begin position="22"/>
        <end position="188"/>
    </location>
</feature>
<dbReference type="PANTHER" id="PTHR15071:SF34">
    <property type="entry name" value="MRH DOMAIN-CONTAINING PROTEIN"/>
    <property type="match status" value="1"/>
</dbReference>
<evidence type="ECO:0000313" key="2">
    <source>
        <dbReference type="Proteomes" id="UP000694865"/>
    </source>
</evidence>
<protein>
    <submittedName>
        <fullName evidence="3">Uncharacterized protein LOC102803173</fullName>
    </submittedName>
</protein>
<name>A0ABM0LY63_SACKO</name>
<proteinExistence type="predicted"/>
<sequence length="188" mass="20950">MASLLNVVLFVLVCQIPIAISKSVEKKCIKNGPCSCQMSDGSGVIDLKKITNAGDPMQVDARFKHVKARDANSYSYNPCYPFEEVGCHGVAICQRVPDRRAALYFTLGTHDKSDFYHNGTHVILKYEGLTGTSQVVRTSHITLVCNEENDDTLFIPYGEDPWVKPLHYYFNLLSPCSCPGKCEEPKPE</sequence>
<organism evidence="2 3">
    <name type="scientific">Saccoglossus kowalevskii</name>
    <name type="common">Acorn worm</name>
    <dbReference type="NCBI Taxonomy" id="10224"/>
    <lineage>
        <taxon>Eukaryota</taxon>
        <taxon>Metazoa</taxon>
        <taxon>Hemichordata</taxon>
        <taxon>Enteropneusta</taxon>
        <taxon>Harrimaniidae</taxon>
        <taxon>Saccoglossus</taxon>
    </lineage>
</organism>
<evidence type="ECO:0000313" key="3">
    <source>
        <dbReference type="RefSeq" id="XP_006812704.1"/>
    </source>
</evidence>
<evidence type="ECO:0000256" key="1">
    <source>
        <dbReference type="SAM" id="SignalP"/>
    </source>
</evidence>
<dbReference type="Gene3D" id="2.70.130.10">
    <property type="entry name" value="Mannose-6-phosphate receptor binding domain"/>
    <property type="match status" value="1"/>
</dbReference>
<dbReference type="Proteomes" id="UP000694865">
    <property type="component" value="Unplaced"/>
</dbReference>
<keyword evidence="2" id="KW-1185">Reference proteome</keyword>
<dbReference type="InterPro" id="IPR009011">
    <property type="entry name" value="Man6P_isomerase_rcpt-bd_dom_sf"/>
</dbReference>
<feature type="signal peptide" evidence="1">
    <location>
        <begin position="1"/>
        <end position="21"/>
    </location>
</feature>
<dbReference type="RefSeq" id="XP_006812704.1">
    <property type="nucleotide sequence ID" value="XM_006812641.1"/>
</dbReference>
<dbReference type="GeneID" id="102803173"/>
<dbReference type="PANTHER" id="PTHR15071">
    <property type="entry name" value="MANNOSE-6-PHOSPHATE RECEPTOR FAMILY MEMBER"/>
    <property type="match status" value="1"/>
</dbReference>
<gene>
    <name evidence="3" type="primary">LOC102803173</name>
</gene>